<feature type="transmembrane region" description="Helical" evidence="1">
    <location>
        <begin position="91"/>
        <end position="109"/>
    </location>
</feature>
<keyword evidence="1" id="KW-1133">Transmembrane helix</keyword>
<feature type="transmembrane region" description="Helical" evidence="1">
    <location>
        <begin position="36"/>
        <end position="54"/>
    </location>
</feature>
<reference evidence="2 3" key="1">
    <citation type="submission" date="2019-09" db="EMBL/GenBank/DDBJ databases">
        <authorList>
            <person name="Chandra G."/>
            <person name="Truman W A."/>
        </authorList>
    </citation>
    <scope>NUCLEOTIDE SEQUENCE [LARGE SCALE GENOMIC DNA]</scope>
    <source>
        <strain evidence="2">PS723</strain>
    </source>
</reference>
<organism evidence="2 3">
    <name type="scientific">Pseudomonas fluorescens</name>
    <dbReference type="NCBI Taxonomy" id="294"/>
    <lineage>
        <taxon>Bacteria</taxon>
        <taxon>Pseudomonadati</taxon>
        <taxon>Pseudomonadota</taxon>
        <taxon>Gammaproteobacteria</taxon>
        <taxon>Pseudomonadales</taxon>
        <taxon>Pseudomonadaceae</taxon>
        <taxon>Pseudomonas</taxon>
    </lineage>
</organism>
<proteinExistence type="predicted"/>
<feature type="transmembrane region" description="Helical" evidence="1">
    <location>
        <begin position="60"/>
        <end position="79"/>
    </location>
</feature>
<accession>A0A5E6ZYG8</accession>
<evidence type="ECO:0000313" key="3">
    <source>
        <dbReference type="Proteomes" id="UP000379480"/>
    </source>
</evidence>
<dbReference type="AlphaFoldDB" id="A0A5E6ZYG8"/>
<keyword evidence="1" id="KW-0812">Transmembrane</keyword>
<protein>
    <recommendedName>
        <fullName evidence="4">Transmembrane protein</fullName>
    </recommendedName>
</protein>
<gene>
    <name evidence="2" type="ORF">PS723_00443</name>
</gene>
<keyword evidence="1" id="KW-0472">Membrane</keyword>
<evidence type="ECO:0000313" key="2">
    <source>
        <dbReference type="EMBL" id="VVN71640.1"/>
    </source>
</evidence>
<name>A0A5E6ZYG8_PSEFL</name>
<feature type="transmembrane region" description="Helical" evidence="1">
    <location>
        <begin position="129"/>
        <end position="152"/>
    </location>
</feature>
<dbReference type="OrthoDB" id="6023636at2"/>
<evidence type="ECO:0000256" key="1">
    <source>
        <dbReference type="SAM" id="Phobius"/>
    </source>
</evidence>
<sequence length="167" mass="18318">MLDILQGTPLWVYAAYLLLCYYGIKACSSSRESKKSLLITPLILLVWSLFSVNHSALSTIFWIGGLAMGSLLAMALFPGKGVELEADGNGLIIPGTLKILFISQLFFAVKYYTGYQDAVHPEFTATTQMLALSGVASGFTVGLFCGRAITLYRALVSLRVRIWQHSR</sequence>
<dbReference type="EMBL" id="CABVHY010000002">
    <property type="protein sequence ID" value="VVN71640.1"/>
    <property type="molecule type" value="Genomic_DNA"/>
</dbReference>
<feature type="transmembrane region" description="Helical" evidence="1">
    <location>
        <begin position="6"/>
        <end position="24"/>
    </location>
</feature>
<dbReference type="RefSeq" id="WP_150802053.1">
    <property type="nucleotide sequence ID" value="NZ_CABVHY010000002.1"/>
</dbReference>
<evidence type="ECO:0008006" key="4">
    <source>
        <dbReference type="Google" id="ProtNLM"/>
    </source>
</evidence>
<dbReference type="Proteomes" id="UP000379480">
    <property type="component" value="Unassembled WGS sequence"/>
</dbReference>